<evidence type="ECO:0000313" key="3">
    <source>
        <dbReference type="EMBL" id="NIY70798.1"/>
    </source>
</evidence>
<gene>
    <name evidence="3" type="ORF">SMALB_8980</name>
</gene>
<organism evidence="3 4">
    <name type="scientific">Streptomyces malaysiensis</name>
    <dbReference type="NCBI Taxonomy" id="92644"/>
    <lineage>
        <taxon>Bacteria</taxon>
        <taxon>Bacillati</taxon>
        <taxon>Actinomycetota</taxon>
        <taxon>Actinomycetes</taxon>
        <taxon>Kitasatosporales</taxon>
        <taxon>Streptomycetaceae</taxon>
        <taxon>Streptomyces</taxon>
        <taxon>Streptomyces violaceusniger group</taxon>
    </lineage>
</organism>
<evidence type="ECO:0000313" key="4">
    <source>
        <dbReference type="Proteomes" id="UP000536624"/>
    </source>
</evidence>
<dbReference type="Proteomes" id="UP000536624">
    <property type="component" value="Unassembled WGS sequence"/>
</dbReference>
<sequence length="393" mass="43648">MVLEDIRVQPMKRAGGGWSYTIVWPDCSVDEEADSFLRTYEGSGTQKTYAYTLVDHLRWRVREGLGTGTVTLLDLHRYMGAVGARVAMPFGQPWRTPPKKPYGPSGLQTAAACLKGFYLHQCAKRAVNDELRAVLEVRRLPTQQDRDRALVGHAMTSMPANPLAPKQGTRRRHPKMLPDGASPELLEVVNTARDAMVVTWLSDTTLRIGGLTGLHLSDLHLRENADCGESPKPHVHVCHRWGNPNRAAAKTKPEWWLRDGVICGGEIYRVSPAMISSYFAYMTTEYRKYATGHGMLLIQMAGANRGQPWTADGARGMLRRAGRRAHLPGRIKPHAFRHTTTSKILDVSGNDPMVAKVAGNWASARTVEEVYGHPDQHSPEFIAALNTVWGQSE</sequence>
<dbReference type="SUPFAM" id="SSF56349">
    <property type="entry name" value="DNA breaking-rejoining enzymes"/>
    <property type="match status" value="1"/>
</dbReference>
<keyword evidence="1" id="KW-0233">DNA recombination</keyword>
<dbReference type="GO" id="GO:0015074">
    <property type="term" value="P:DNA integration"/>
    <property type="evidence" value="ECO:0007669"/>
    <property type="project" value="InterPro"/>
</dbReference>
<dbReference type="Pfam" id="PF00589">
    <property type="entry name" value="Phage_integrase"/>
    <property type="match status" value="1"/>
</dbReference>
<dbReference type="InterPro" id="IPR002104">
    <property type="entry name" value="Integrase_catalytic"/>
</dbReference>
<accession>A0A7X5XCP0</accession>
<dbReference type="GO" id="GO:0006310">
    <property type="term" value="P:DNA recombination"/>
    <property type="evidence" value="ECO:0007669"/>
    <property type="project" value="UniProtKB-KW"/>
</dbReference>
<dbReference type="EMBL" id="JAALLH010000003">
    <property type="protein sequence ID" value="NIY70798.1"/>
    <property type="molecule type" value="Genomic_DNA"/>
</dbReference>
<dbReference type="PROSITE" id="PS51898">
    <property type="entry name" value="TYR_RECOMBINASE"/>
    <property type="match status" value="1"/>
</dbReference>
<feature type="domain" description="Tyr recombinase" evidence="2">
    <location>
        <begin position="172"/>
        <end position="387"/>
    </location>
</feature>
<name>A0A7X5XCP0_STRMQ</name>
<dbReference type="InterPro" id="IPR011010">
    <property type="entry name" value="DNA_brk_join_enz"/>
</dbReference>
<comment type="caution">
    <text evidence="3">The sequence shown here is derived from an EMBL/GenBank/DDBJ whole genome shotgun (WGS) entry which is preliminary data.</text>
</comment>
<evidence type="ECO:0000259" key="2">
    <source>
        <dbReference type="PROSITE" id="PS51898"/>
    </source>
</evidence>
<proteinExistence type="predicted"/>
<dbReference type="InterPro" id="IPR013762">
    <property type="entry name" value="Integrase-like_cat_sf"/>
</dbReference>
<evidence type="ECO:0000256" key="1">
    <source>
        <dbReference type="ARBA" id="ARBA00023172"/>
    </source>
</evidence>
<dbReference type="GO" id="GO:0003677">
    <property type="term" value="F:DNA binding"/>
    <property type="evidence" value="ECO:0007669"/>
    <property type="project" value="InterPro"/>
</dbReference>
<dbReference type="AlphaFoldDB" id="A0A7X5XCP0"/>
<dbReference type="Gene3D" id="1.10.443.10">
    <property type="entry name" value="Intergrase catalytic core"/>
    <property type="match status" value="1"/>
</dbReference>
<protein>
    <recommendedName>
        <fullName evidence="2">Tyr recombinase domain-containing protein</fullName>
    </recommendedName>
</protein>
<reference evidence="3 4" key="1">
    <citation type="submission" date="2020-02" db="EMBL/GenBank/DDBJ databases">
        <title>Streptomyces malaysiensis DSM14702 (JHCC583434, PFL_A843) Genome sequencing and assembly.</title>
        <authorList>
            <person name="Samborskyy M."/>
        </authorList>
    </citation>
    <scope>NUCLEOTIDE SEQUENCE [LARGE SCALE GENOMIC DNA]</scope>
    <source>
        <strain evidence="3 4">DSM 14702</strain>
    </source>
</reference>